<dbReference type="EMBL" id="MU859201">
    <property type="protein sequence ID" value="KAK3949774.1"/>
    <property type="molecule type" value="Genomic_DNA"/>
</dbReference>
<evidence type="ECO:0000313" key="2">
    <source>
        <dbReference type="Proteomes" id="UP001303222"/>
    </source>
</evidence>
<accession>A0AAN6SDM9</accession>
<reference evidence="1" key="2">
    <citation type="submission" date="2023-06" db="EMBL/GenBank/DDBJ databases">
        <authorList>
            <consortium name="Lawrence Berkeley National Laboratory"/>
            <person name="Mondo S.J."/>
            <person name="Hensen N."/>
            <person name="Bonometti L."/>
            <person name="Westerberg I."/>
            <person name="Brannstrom I.O."/>
            <person name="Guillou S."/>
            <person name="Cros-Aarteil S."/>
            <person name="Calhoun S."/>
            <person name="Haridas S."/>
            <person name="Kuo A."/>
            <person name="Pangilinan J."/>
            <person name="Riley R."/>
            <person name="Labutti K."/>
            <person name="Andreopoulos B."/>
            <person name="Lipzen A."/>
            <person name="Chen C."/>
            <person name="Yanf M."/>
            <person name="Daum C."/>
            <person name="Ng V."/>
            <person name="Clum A."/>
            <person name="Steindorff A."/>
            <person name="Ohm R."/>
            <person name="Martin F."/>
            <person name="Silar P."/>
            <person name="Natvig D."/>
            <person name="Lalanne C."/>
            <person name="Gautier V."/>
            <person name="Ament-Velasquez S.L."/>
            <person name="Kruys A."/>
            <person name="Hutchinson M.I."/>
            <person name="Powell A.J."/>
            <person name="Barry K."/>
            <person name="Miller A.N."/>
            <person name="Grigoriev I.V."/>
            <person name="Debuchy R."/>
            <person name="Gladieux P."/>
            <person name="Thoren M.H."/>
            <person name="Johannesson H."/>
        </authorList>
    </citation>
    <scope>NUCLEOTIDE SEQUENCE</scope>
    <source>
        <strain evidence="1">CBS 626.80</strain>
    </source>
</reference>
<feature type="non-terminal residue" evidence="1">
    <location>
        <position position="64"/>
    </location>
</feature>
<reference evidence="1" key="1">
    <citation type="journal article" date="2023" name="Mol. Phylogenet. Evol.">
        <title>Genome-scale phylogeny and comparative genomics of the fungal order Sordariales.</title>
        <authorList>
            <person name="Hensen N."/>
            <person name="Bonometti L."/>
            <person name="Westerberg I."/>
            <person name="Brannstrom I.O."/>
            <person name="Guillou S."/>
            <person name="Cros-Aarteil S."/>
            <person name="Calhoun S."/>
            <person name="Haridas S."/>
            <person name="Kuo A."/>
            <person name="Mondo S."/>
            <person name="Pangilinan J."/>
            <person name="Riley R."/>
            <person name="LaButti K."/>
            <person name="Andreopoulos B."/>
            <person name="Lipzen A."/>
            <person name="Chen C."/>
            <person name="Yan M."/>
            <person name="Daum C."/>
            <person name="Ng V."/>
            <person name="Clum A."/>
            <person name="Steindorff A."/>
            <person name="Ohm R.A."/>
            <person name="Martin F."/>
            <person name="Silar P."/>
            <person name="Natvig D.O."/>
            <person name="Lalanne C."/>
            <person name="Gautier V."/>
            <person name="Ament-Velasquez S.L."/>
            <person name="Kruys A."/>
            <person name="Hutchinson M.I."/>
            <person name="Powell A.J."/>
            <person name="Barry K."/>
            <person name="Miller A.N."/>
            <person name="Grigoriev I.V."/>
            <person name="Debuchy R."/>
            <person name="Gladieux P."/>
            <person name="Hiltunen Thoren M."/>
            <person name="Johannesson H."/>
        </authorList>
    </citation>
    <scope>NUCLEOTIDE SEQUENCE</scope>
    <source>
        <strain evidence="1">CBS 626.80</strain>
    </source>
</reference>
<keyword evidence="2" id="KW-1185">Reference proteome</keyword>
<proteinExistence type="predicted"/>
<organism evidence="1 2">
    <name type="scientific">Pseudoneurospora amorphoporcata</name>
    <dbReference type="NCBI Taxonomy" id="241081"/>
    <lineage>
        <taxon>Eukaryota</taxon>
        <taxon>Fungi</taxon>
        <taxon>Dikarya</taxon>
        <taxon>Ascomycota</taxon>
        <taxon>Pezizomycotina</taxon>
        <taxon>Sordariomycetes</taxon>
        <taxon>Sordariomycetidae</taxon>
        <taxon>Sordariales</taxon>
        <taxon>Sordariaceae</taxon>
        <taxon>Pseudoneurospora</taxon>
    </lineage>
</organism>
<protein>
    <submittedName>
        <fullName evidence="1">Uncharacterized protein</fullName>
    </submittedName>
</protein>
<gene>
    <name evidence="1" type="ORF">QBC32DRAFT_177303</name>
</gene>
<name>A0AAN6SDM9_9PEZI</name>
<sequence length="64" mass="7182">TEKVLREETARLGFKAVIVRAGVQCETNHYAADGTVLTYYDPGTGRKRNMHGGRGWTIPISRYI</sequence>
<dbReference type="Proteomes" id="UP001303222">
    <property type="component" value="Unassembled WGS sequence"/>
</dbReference>
<feature type="non-terminal residue" evidence="1">
    <location>
        <position position="1"/>
    </location>
</feature>
<comment type="caution">
    <text evidence="1">The sequence shown here is derived from an EMBL/GenBank/DDBJ whole genome shotgun (WGS) entry which is preliminary data.</text>
</comment>
<evidence type="ECO:0000313" key="1">
    <source>
        <dbReference type="EMBL" id="KAK3949774.1"/>
    </source>
</evidence>
<dbReference type="AlphaFoldDB" id="A0AAN6SDM9"/>